<accession>A0A1M4XZN2</accession>
<dbReference type="SUPFAM" id="SSF51735">
    <property type="entry name" value="NAD(P)-binding Rossmann-fold domains"/>
    <property type="match status" value="1"/>
</dbReference>
<proteinExistence type="inferred from homology"/>
<dbReference type="Gene3D" id="1.10.1040.10">
    <property type="entry name" value="N-(1-d-carboxylethyl)-l-norvaline Dehydrogenase, domain 2"/>
    <property type="match status" value="1"/>
</dbReference>
<keyword evidence="3" id="KW-0311">Gluconate utilization</keyword>
<dbReference type="PRINTS" id="PR00076">
    <property type="entry name" value="6PGDHDRGNASE"/>
</dbReference>
<dbReference type="EMBL" id="FQUR01000012">
    <property type="protein sequence ID" value="SHE98692.1"/>
    <property type="molecule type" value="Genomic_DNA"/>
</dbReference>
<dbReference type="InterPro" id="IPR006184">
    <property type="entry name" value="6PGdom_BS"/>
</dbReference>
<dbReference type="NCBIfam" id="NF007161">
    <property type="entry name" value="PRK09599.1"/>
    <property type="match status" value="1"/>
</dbReference>
<dbReference type="Pfam" id="PF00393">
    <property type="entry name" value="6PGD"/>
    <property type="match status" value="1"/>
</dbReference>
<dbReference type="GO" id="GO:0050661">
    <property type="term" value="F:NADP binding"/>
    <property type="evidence" value="ECO:0007669"/>
    <property type="project" value="InterPro"/>
</dbReference>
<dbReference type="InterPro" id="IPR036291">
    <property type="entry name" value="NAD(P)-bd_dom_sf"/>
</dbReference>
<dbReference type="RefSeq" id="WP_072968921.1">
    <property type="nucleotide sequence ID" value="NZ_FQUR01000012.1"/>
</dbReference>
<dbReference type="SMART" id="SM01350">
    <property type="entry name" value="6PGD"/>
    <property type="match status" value="1"/>
</dbReference>
<keyword evidence="6" id="KW-1185">Reference proteome</keyword>
<dbReference type="InterPro" id="IPR013328">
    <property type="entry name" value="6PGD_dom2"/>
</dbReference>
<dbReference type="InterPro" id="IPR004849">
    <property type="entry name" value="6DGDH_YqeC"/>
</dbReference>
<keyword evidence="2" id="KW-0560">Oxidoreductase</keyword>
<dbReference type="Gene3D" id="3.40.50.720">
    <property type="entry name" value="NAD(P)-binding Rossmann-like Domain"/>
    <property type="match status" value="1"/>
</dbReference>
<dbReference type="InterPro" id="IPR006114">
    <property type="entry name" value="6PGDH_C"/>
</dbReference>
<organism evidence="5 6">
    <name type="scientific">Thermoanaerobacter uzonensis DSM 18761</name>
    <dbReference type="NCBI Taxonomy" id="1123369"/>
    <lineage>
        <taxon>Bacteria</taxon>
        <taxon>Bacillati</taxon>
        <taxon>Bacillota</taxon>
        <taxon>Clostridia</taxon>
        <taxon>Thermoanaerobacterales</taxon>
        <taxon>Thermoanaerobacteraceae</taxon>
        <taxon>Thermoanaerobacter</taxon>
    </lineage>
</organism>
<dbReference type="GO" id="GO:0019521">
    <property type="term" value="P:D-gluconate metabolic process"/>
    <property type="evidence" value="ECO:0007669"/>
    <property type="project" value="UniProtKB-KW"/>
</dbReference>
<gene>
    <name evidence="5" type="ORF">SAMN02745195_01587</name>
</gene>
<feature type="domain" description="6-phosphogluconate dehydrogenase C-terminal" evidence="4">
    <location>
        <begin position="167"/>
        <end position="298"/>
    </location>
</feature>
<dbReference type="GO" id="GO:0006098">
    <property type="term" value="P:pentose-phosphate shunt"/>
    <property type="evidence" value="ECO:0007669"/>
    <property type="project" value="InterPro"/>
</dbReference>
<dbReference type="PROSITE" id="PS00461">
    <property type="entry name" value="6PGD"/>
    <property type="match status" value="1"/>
</dbReference>
<evidence type="ECO:0000256" key="3">
    <source>
        <dbReference type="ARBA" id="ARBA00023064"/>
    </source>
</evidence>
<dbReference type="SUPFAM" id="SSF48179">
    <property type="entry name" value="6-phosphogluconate dehydrogenase C-terminal domain-like"/>
    <property type="match status" value="1"/>
</dbReference>
<dbReference type="InterPro" id="IPR008927">
    <property type="entry name" value="6-PGluconate_DH-like_C_sf"/>
</dbReference>
<dbReference type="InterPro" id="IPR006183">
    <property type="entry name" value="Pgluconate_DH"/>
</dbReference>
<evidence type="ECO:0000259" key="4">
    <source>
        <dbReference type="SMART" id="SM01350"/>
    </source>
</evidence>
<evidence type="ECO:0000313" key="6">
    <source>
        <dbReference type="Proteomes" id="UP000184127"/>
    </source>
</evidence>
<comment type="similarity">
    <text evidence="1">Belongs to the 6-phosphogluconate dehydrogenase family.</text>
</comment>
<evidence type="ECO:0000256" key="1">
    <source>
        <dbReference type="ARBA" id="ARBA00008419"/>
    </source>
</evidence>
<evidence type="ECO:0000256" key="2">
    <source>
        <dbReference type="ARBA" id="ARBA00023002"/>
    </source>
</evidence>
<dbReference type="Proteomes" id="UP000184127">
    <property type="component" value="Unassembled WGS sequence"/>
</dbReference>
<evidence type="ECO:0000313" key="5">
    <source>
        <dbReference type="EMBL" id="SHE98692.1"/>
    </source>
</evidence>
<dbReference type="PANTHER" id="PTHR11811">
    <property type="entry name" value="6-PHOSPHOGLUCONATE DEHYDROGENASE"/>
    <property type="match status" value="1"/>
</dbReference>
<dbReference type="NCBIfam" id="TIGR00872">
    <property type="entry name" value="gnd_rel"/>
    <property type="match status" value="1"/>
</dbReference>
<reference evidence="6" key="1">
    <citation type="submission" date="2016-11" db="EMBL/GenBank/DDBJ databases">
        <authorList>
            <person name="Varghese N."/>
            <person name="Submissions S."/>
        </authorList>
    </citation>
    <scope>NUCLEOTIDE SEQUENCE [LARGE SCALE GENOMIC DNA]</scope>
    <source>
        <strain evidence="6">DSM 18761</strain>
    </source>
</reference>
<dbReference type="InterPro" id="IPR006115">
    <property type="entry name" value="6PGDH_NADP-bd"/>
</dbReference>
<dbReference type="GO" id="GO:0004616">
    <property type="term" value="F:phosphogluconate dehydrogenase (decarboxylating) activity"/>
    <property type="evidence" value="ECO:0007669"/>
    <property type="project" value="InterPro"/>
</dbReference>
<sequence length="298" mass="33318">MKVGLIGLGRMGFNLALNMRDHGHEVVAYNRSPEKIKEAEKEGIKGAYTIEDLVKKLEKRRIIWLMVPAGDPVDEMIEKLVPLLEEHDIIIDGGNSYYKDSLRRYEMLKEKGVDFVDVGTSGGIEGARHGACTMIGAEDDVFKYIEPLIRDISAENGYLHTGKNGSGHFAKMVHNGIEYGMMQAIGEGFEVLEKSQFDFDLKEVSRVWSHGSVIRGWLMELMEKAFEKDPKLSGIKGVMHSSGEGLWTVEEALNLKVPVPVIAQSLFMRYRSEQEDTFAGKVVAALRNEFGGHAVEKN</sequence>
<name>A0A1M4XZN2_9THEO</name>
<protein>
    <submittedName>
        <fullName evidence="5">6-phosphogluconate dehydrogenase</fullName>
    </submittedName>
</protein>
<dbReference type="AlphaFoldDB" id="A0A1M4XZN2"/>
<dbReference type="Pfam" id="PF03446">
    <property type="entry name" value="NAD_binding_2"/>
    <property type="match status" value="1"/>
</dbReference>